<dbReference type="GO" id="GO:0008972">
    <property type="term" value="F:phosphomethylpyrimidine kinase activity"/>
    <property type="evidence" value="ECO:0007669"/>
    <property type="project" value="InterPro"/>
</dbReference>
<dbReference type="InterPro" id="IPR004305">
    <property type="entry name" value="Thiaminase-2/PQQC"/>
</dbReference>
<dbReference type="InterPro" id="IPR016084">
    <property type="entry name" value="Haem_Oase-like_multi-hlx"/>
</dbReference>
<comment type="caution">
    <text evidence="3">The sequence shown here is derived from an EMBL/GenBank/DDBJ whole genome shotgun (WGS) entry which is preliminary data.</text>
</comment>
<evidence type="ECO:0000313" key="4">
    <source>
        <dbReference type="Proteomes" id="UP001304895"/>
    </source>
</evidence>
<dbReference type="FunFam" id="1.20.910.10:FF:000003">
    <property type="entry name" value="Hydroxymethylpyrimidine/phosphomethylpyrimidine kinase THI20"/>
    <property type="match status" value="1"/>
</dbReference>
<dbReference type="SUPFAM" id="SSF48613">
    <property type="entry name" value="Heme oxygenase-like"/>
    <property type="match status" value="1"/>
</dbReference>
<dbReference type="GO" id="GO:0009228">
    <property type="term" value="P:thiamine biosynthetic process"/>
    <property type="evidence" value="ECO:0007669"/>
    <property type="project" value="InterPro"/>
</dbReference>
<keyword evidence="4" id="KW-1185">Reference proteome</keyword>
<sequence length="463" mass="51016">MAPKRILVIAGSDSSGGAGLEADQKVIAAHGCYAMTVTTALTAQNTTGVYDIHHVPAEFLRKQIDAVMDDIGVDVVKTALDMLRTRLVPRATILTPNIPEAVCLLRTDDPANNSNIGAAPIGSVETADDLETMARAVRRLGPKWVLVKGGHCPFRRDGTRARTDAEKEVVVDVLVGGERPEEEVVVRVETGYCRSRHTHGTGCSLASAIASNLAKGMDMPAAVRTACRYVEAGIRTAPGLGRGNGPLNHFHSVYTLPFSPGYFVDYLLERPDVAPVWHKFVNHPFVLAMGDATLPLESFKGYLIQDYLYLIQFSRSNALGAYKAKTMKDIAASAEIVTHIFKEMELHIGYCKGFGISREEMEATEEKEDWMALQMAMAPCILGYGVIGKQLHADSRSKREGNLYWSWIQNYVAEDYQAAVETESELLERHAVLQSPARIEELVKIFIHATKMEIAFWEMFKSS</sequence>
<dbReference type="PANTHER" id="PTHR20858:SF17">
    <property type="entry name" value="HYDROXYMETHYLPYRIMIDINE_PHOSPHOMETHYLPYRIMIDINE KINASE THI20-RELATED"/>
    <property type="match status" value="1"/>
</dbReference>
<evidence type="ECO:0000313" key="3">
    <source>
        <dbReference type="EMBL" id="KAK4138159.1"/>
    </source>
</evidence>
<dbReference type="GO" id="GO:0005829">
    <property type="term" value="C:cytosol"/>
    <property type="evidence" value="ECO:0007669"/>
    <property type="project" value="TreeGrafter"/>
</dbReference>
<dbReference type="GO" id="GO:0008902">
    <property type="term" value="F:hydroxymethylpyrimidine kinase activity"/>
    <property type="evidence" value="ECO:0007669"/>
    <property type="project" value="TreeGrafter"/>
</dbReference>
<dbReference type="Gene3D" id="1.20.910.10">
    <property type="entry name" value="Heme oxygenase-like"/>
    <property type="match status" value="1"/>
</dbReference>
<feature type="domain" description="Thiaminase-2/PQQC" evidence="1">
    <location>
        <begin position="271"/>
        <end position="459"/>
    </location>
</feature>
<dbReference type="AlphaFoldDB" id="A0AAN6ZHW7"/>
<reference evidence="3" key="2">
    <citation type="submission" date="2023-05" db="EMBL/GenBank/DDBJ databases">
        <authorList>
            <consortium name="Lawrence Berkeley National Laboratory"/>
            <person name="Steindorff A."/>
            <person name="Hensen N."/>
            <person name="Bonometti L."/>
            <person name="Westerberg I."/>
            <person name="Brannstrom I.O."/>
            <person name="Guillou S."/>
            <person name="Cros-Aarteil S."/>
            <person name="Calhoun S."/>
            <person name="Haridas S."/>
            <person name="Kuo A."/>
            <person name="Mondo S."/>
            <person name="Pangilinan J."/>
            <person name="Riley R."/>
            <person name="Labutti K."/>
            <person name="Andreopoulos B."/>
            <person name="Lipzen A."/>
            <person name="Chen C."/>
            <person name="Yanf M."/>
            <person name="Daum C."/>
            <person name="Ng V."/>
            <person name="Clum A."/>
            <person name="Ohm R."/>
            <person name="Martin F."/>
            <person name="Silar P."/>
            <person name="Natvig D."/>
            <person name="Lalanne C."/>
            <person name="Gautier V."/>
            <person name="Ament-Velasquez S.L."/>
            <person name="Kruys A."/>
            <person name="Hutchinson M.I."/>
            <person name="Powell A.J."/>
            <person name="Barry K."/>
            <person name="Miller A.N."/>
            <person name="Grigoriev I.V."/>
            <person name="Debuchy R."/>
            <person name="Gladieux P."/>
            <person name="Thoren M.H."/>
            <person name="Johannesson H."/>
        </authorList>
    </citation>
    <scope>NUCLEOTIDE SEQUENCE</scope>
    <source>
        <strain evidence="3">CBS 123565</strain>
    </source>
</reference>
<accession>A0AAN6ZHW7</accession>
<proteinExistence type="predicted"/>
<dbReference type="InterPro" id="IPR013749">
    <property type="entry name" value="PM/HMP-P_kinase-1"/>
</dbReference>
<dbReference type="InterPro" id="IPR029056">
    <property type="entry name" value="Ribokinase-like"/>
</dbReference>
<dbReference type="PANTHER" id="PTHR20858">
    <property type="entry name" value="PHOSPHOMETHYLPYRIMIDINE KINASE"/>
    <property type="match status" value="1"/>
</dbReference>
<dbReference type="Proteomes" id="UP001304895">
    <property type="component" value="Unassembled WGS sequence"/>
</dbReference>
<dbReference type="InterPro" id="IPR004399">
    <property type="entry name" value="HMP/HMP-P_kinase_dom"/>
</dbReference>
<feature type="domain" description="Pyridoxamine kinase/Phosphomethylpyrimidine kinase" evidence="2">
    <location>
        <begin position="79"/>
        <end position="248"/>
    </location>
</feature>
<evidence type="ECO:0008006" key="5">
    <source>
        <dbReference type="Google" id="ProtNLM"/>
    </source>
</evidence>
<dbReference type="Pfam" id="PF08543">
    <property type="entry name" value="Phos_pyr_kin"/>
    <property type="match status" value="2"/>
</dbReference>
<name>A0AAN6ZHW7_9PEZI</name>
<evidence type="ECO:0000259" key="2">
    <source>
        <dbReference type="Pfam" id="PF08543"/>
    </source>
</evidence>
<dbReference type="EMBL" id="MU853401">
    <property type="protein sequence ID" value="KAK4138159.1"/>
    <property type="molecule type" value="Genomic_DNA"/>
</dbReference>
<dbReference type="CDD" id="cd19367">
    <property type="entry name" value="TenA_C_ScTHI20-like"/>
    <property type="match status" value="1"/>
</dbReference>
<protein>
    <recommendedName>
        <fullName evidence="5">Phosphomethylpyrimidine kinase</fullName>
    </recommendedName>
</protein>
<dbReference type="Pfam" id="PF03070">
    <property type="entry name" value="TENA_THI-4"/>
    <property type="match status" value="1"/>
</dbReference>
<dbReference type="SUPFAM" id="SSF53613">
    <property type="entry name" value="Ribokinase-like"/>
    <property type="match status" value="1"/>
</dbReference>
<gene>
    <name evidence="3" type="ORF">BT67DRAFT_437510</name>
</gene>
<dbReference type="CDD" id="cd01169">
    <property type="entry name" value="HMPP_kinase"/>
    <property type="match status" value="1"/>
</dbReference>
<organism evidence="3 4">
    <name type="scientific">Trichocladium antarcticum</name>
    <dbReference type="NCBI Taxonomy" id="1450529"/>
    <lineage>
        <taxon>Eukaryota</taxon>
        <taxon>Fungi</taxon>
        <taxon>Dikarya</taxon>
        <taxon>Ascomycota</taxon>
        <taxon>Pezizomycotina</taxon>
        <taxon>Sordariomycetes</taxon>
        <taxon>Sordariomycetidae</taxon>
        <taxon>Sordariales</taxon>
        <taxon>Chaetomiaceae</taxon>
        <taxon>Trichocladium</taxon>
    </lineage>
</organism>
<dbReference type="Gene3D" id="3.40.1190.20">
    <property type="match status" value="2"/>
</dbReference>
<feature type="domain" description="Pyridoxamine kinase/Phosphomethylpyrimidine kinase" evidence="2">
    <location>
        <begin position="13"/>
        <end position="78"/>
    </location>
</feature>
<reference evidence="3" key="1">
    <citation type="journal article" date="2023" name="Mol. Phylogenet. Evol.">
        <title>Genome-scale phylogeny and comparative genomics of the fungal order Sordariales.</title>
        <authorList>
            <person name="Hensen N."/>
            <person name="Bonometti L."/>
            <person name="Westerberg I."/>
            <person name="Brannstrom I.O."/>
            <person name="Guillou S."/>
            <person name="Cros-Aarteil S."/>
            <person name="Calhoun S."/>
            <person name="Haridas S."/>
            <person name="Kuo A."/>
            <person name="Mondo S."/>
            <person name="Pangilinan J."/>
            <person name="Riley R."/>
            <person name="LaButti K."/>
            <person name="Andreopoulos B."/>
            <person name="Lipzen A."/>
            <person name="Chen C."/>
            <person name="Yan M."/>
            <person name="Daum C."/>
            <person name="Ng V."/>
            <person name="Clum A."/>
            <person name="Steindorff A."/>
            <person name="Ohm R.A."/>
            <person name="Martin F."/>
            <person name="Silar P."/>
            <person name="Natvig D.O."/>
            <person name="Lalanne C."/>
            <person name="Gautier V."/>
            <person name="Ament-Velasquez S.L."/>
            <person name="Kruys A."/>
            <person name="Hutchinson M.I."/>
            <person name="Powell A.J."/>
            <person name="Barry K."/>
            <person name="Miller A.N."/>
            <person name="Grigoriev I.V."/>
            <person name="Debuchy R."/>
            <person name="Gladieux P."/>
            <person name="Hiltunen Thoren M."/>
            <person name="Johannesson H."/>
        </authorList>
    </citation>
    <scope>NUCLEOTIDE SEQUENCE</scope>
    <source>
        <strain evidence="3">CBS 123565</strain>
    </source>
</reference>
<evidence type="ECO:0000259" key="1">
    <source>
        <dbReference type="Pfam" id="PF03070"/>
    </source>
</evidence>